<organism evidence="2 3">
    <name type="scientific">Stephania japonica</name>
    <dbReference type="NCBI Taxonomy" id="461633"/>
    <lineage>
        <taxon>Eukaryota</taxon>
        <taxon>Viridiplantae</taxon>
        <taxon>Streptophyta</taxon>
        <taxon>Embryophyta</taxon>
        <taxon>Tracheophyta</taxon>
        <taxon>Spermatophyta</taxon>
        <taxon>Magnoliopsida</taxon>
        <taxon>Ranunculales</taxon>
        <taxon>Menispermaceae</taxon>
        <taxon>Menispermoideae</taxon>
        <taxon>Cissampelideae</taxon>
        <taxon>Stephania</taxon>
    </lineage>
</organism>
<proteinExistence type="predicted"/>
<dbReference type="Proteomes" id="UP001417504">
    <property type="component" value="Unassembled WGS sequence"/>
</dbReference>
<evidence type="ECO:0008006" key="4">
    <source>
        <dbReference type="Google" id="ProtNLM"/>
    </source>
</evidence>
<dbReference type="Gene3D" id="2.30.29.30">
    <property type="entry name" value="Pleckstrin-homology domain (PH domain)/Phosphotyrosine-binding domain (PTB)"/>
    <property type="match status" value="1"/>
</dbReference>
<dbReference type="AlphaFoldDB" id="A0AAP0PAM2"/>
<dbReference type="InterPro" id="IPR037848">
    <property type="entry name" value="GEM-like"/>
</dbReference>
<evidence type="ECO:0000313" key="2">
    <source>
        <dbReference type="EMBL" id="KAK9137062.1"/>
    </source>
</evidence>
<accession>A0AAP0PAM2</accession>
<name>A0AAP0PAM2_9MAGN</name>
<reference evidence="2 3" key="1">
    <citation type="submission" date="2024-01" db="EMBL/GenBank/DDBJ databases">
        <title>Genome assemblies of Stephania.</title>
        <authorList>
            <person name="Yang L."/>
        </authorList>
    </citation>
    <scope>NUCLEOTIDE SEQUENCE [LARGE SCALE GENOMIC DNA]</scope>
    <source>
        <strain evidence="2">QJT</strain>
        <tissue evidence="2">Leaf</tissue>
    </source>
</reference>
<dbReference type="InterPro" id="IPR011993">
    <property type="entry name" value="PH-like_dom_sf"/>
</dbReference>
<evidence type="ECO:0000256" key="1">
    <source>
        <dbReference type="SAM" id="MobiDB-lite"/>
    </source>
</evidence>
<dbReference type="PANTHER" id="PTHR31969">
    <property type="entry name" value="GEM-LIKE PROTEIN 2"/>
    <property type="match status" value="1"/>
</dbReference>
<comment type="caution">
    <text evidence="2">The sequence shown here is derived from an EMBL/GenBank/DDBJ whole genome shotgun (WGS) entry which is preliminary data.</text>
</comment>
<feature type="region of interest" description="Disordered" evidence="1">
    <location>
        <begin position="1"/>
        <end position="34"/>
    </location>
</feature>
<keyword evidence="3" id="KW-1185">Reference proteome</keyword>
<sequence length="247" mass="27414">MTLRPAAGIPPAGSALEGGEEGGGVEGNPLHGPNKGEHGLPPFLFFFYWSTTLVDRSTGQLDQLTGQPDLLTGQLFTSSLECARSGLRRAEYSMKNTVVDQSVGIPITYAHGIHEQVGTKDLEAVKRKLRLRARIVRGGGLQRVFETVVQRWADEKLLKVSQVPLIHHFAGSIAGLLFISLKSWPFPVFIPLKKIKRAAPSANVNNPREKYIKIVTVDNFDFWFVGFVNYKKSFKHIQQAICQSSMR</sequence>
<dbReference type="EMBL" id="JBBNAE010000003">
    <property type="protein sequence ID" value="KAK9137062.1"/>
    <property type="molecule type" value="Genomic_DNA"/>
</dbReference>
<evidence type="ECO:0000313" key="3">
    <source>
        <dbReference type="Proteomes" id="UP001417504"/>
    </source>
</evidence>
<protein>
    <recommendedName>
        <fullName evidence="4">GRAM domain-containing protein</fullName>
    </recommendedName>
</protein>
<gene>
    <name evidence="2" type="ORF">Sjap_007656</name>
</gene>